<name>A0ABD4Z7T1_9CREN</name>
<dbReference type="Proteomes" id="UP001529235">
    <property type="component" value="Unassembled WGS sequence"/>
</dbReference>
<keyword evidence="2" id="KW-1185">Reference proteome</keyword>
<dbReference type="RefSeq" id="WP_285273733.1">
    <property type="nucleotide sequence ID" value="NZ_JASNVW010000002.1"/>
</dbReference>
<sequence length="81" mass="9572">MSFAEIDYSKLEMWIELEKEAREIRRKMANWSFVESQPPRIRAALKYYIETGDIRRAANIAGLDLEDFRELLRKANIPVVV</sequence>
<evidence type="ECO:0000313" key="2">
    <source>
        <dbReference type="Proteomes" id="UP001529235"/>
    </source>
</evidence>
<organism evidence="1 2">
    <name type="scientific">Ignisphaera cupida</name>
    <dbReference type="NCBI Taxonomy" id="3050454"/>
    <lineage>
        <taxon>Archaea</taxon>
        <taxon>Thermoproteota</taxon>
        <taxon>Thermoprotei</taxon>
        <taxon>Desulfurococcales</taxon>
        <taxon>Desulfurococcaceae</taxon>
        <taxon>Ignisphaera</taxon>
    </lineage>
</organism>
<dbReference type="EMBL" id="JASNVW010000002">
    <property type="protein sequence ID" value="MDK6028759.1"/>
    <property type="molecule type" value="Genomic_DNA"/>
</dbReference>
<accession>A0ABD4Z7T1</accession>
<proteinExistence type="predicted"/>
<dbReference type="PANTHER" id="PTHR37559:SF1">
    <property type="entry name" value="PAREP6 PART 2, AUTHENTIC FRAMESHIFT"/>
    <property type="match status" value="1"/>
</dbReference>
<dbReference type="PANTHER" id="PTHR37559">
    <property type="entry name" value="PAREP6 PART 2, AUTHENTIC FRAMESHIFT"/>
    <property type="match status" value="1"/>
</dbReference>
<comment type="caution">
    <text evidence="1">The sequence shown here is derived from an EMBL/GenBank/DDBJ whole genome shotgun (WGS) entry which is preliminary data.</text>
</comment>
<evidence type="ECO:0000313" key="1">
    <source>
        <dbReference type="EMBL" id="MDK6028759.1"/>
    </source>
</evidence>
<dbReference type="AlphaFoldDB" id="A0ABD4Z7T1"/>
<evidence type="ECO:0008006" key="3">
    <source>
        <dbReference type="Google" id="ProtNLM"/>
    </source>
</evidence>
<protein>
    <recommendedName>
        <fullName evidence="3">PaREP6</fullName>
    </recommendedName>
</protein>
<reference evidence="1 2" key="1">
    <citation type="submission" date="2023-05" db="EMBL/GenBank/DDBJ databases">
        <title>A new hyperthermophilic archaea 'Ignisphaera cupida' sp. nov. and description of the family 'Ignisphaeraceae' fam. nov.</title>
        <authorList>
            <person name="Podosokorskaya O.A."/>
            <person name="Elcheninov A.G."/>
            <person name="Klukina A."/>
            <person name="Merkel A.Y."/>
        </authorList>
    </citation>
    <scope>NUCLEOTIDE SEQUENCE [LARGE SCALE GENOMIC DNA]</scope>
    <source>
        <strain evidence="1 2">4213-co</strain>
    </source>
</reference>
<gene>
    <name evidence="1" type="ORF">QPL79_05230</name>
</gene>